<dbReference type="InterPro" id="IPR017853">
    <property type="entry name" value="GH"/>
</dbReference>
<keyword evidence="1" id="KW-0732">Signal</keyword>
<dbReference type="InterPro" id="IPR029070">
    <property type="entry name" value="Chitinase_insertion_sf"/>
</dbReference>
<evidence type="ECO:0000313" key="4">
    <source>
        <dbReference type="RefSeq" id="XP_055888231.1"/>
    </source>
</evidence>
<dbReference type="SUPFAM" id="SSF51445">
    <property type="entry name" value="(Trans)glycosidases"/>
    <property type="match status" value="1"/>
</dbReference>
<protein>
    <submittedName>
        <fullName evidence="4">Chitinase-3-like protein 1</fullName>
    </submittedName>
</protein>
<dbReference type="Gene3D" id="3.20.20.80">
    <property type="entry name" value="Glycosidases"/>
    <property type="match status" value="1"/>
</dbReference>
<evidence type="ECO:0000256" key="1">
    <source>
        <dbReference type="SAM" id="SignalP"/>
    </source>
</evidence>
<dbReference type="InterPro" id="IPR050314">
    <property type="entry name" value="Glycosyl_Hydrlase_18"/>
</dbReference>
<dbReference type="Proteomes" id="UP001165740">
    <property type="component" value="Chromosome 6"/>
</dbReference>
<dbReference type="GO" id="GO:0005975">
    <property type="term" value="P:carbohydrate metabolic process"/>
    <property type="evidence" value="ECO:0007669"/>
    <property type="project" value="InterPro"/>
</dbReference>
<reference evidence="4" key="1">
    <citation type="submission" date="2025-08" db="UniProtKB">
        <authorList>
            <consortium name="RefSeq"/>
        </authorList>
    </citation>
    <scope>IDENTIFICATION</scope>
</reference>
<dbReference type="SMART" id="SM00636">
    <property type="entry name" value="Glyco_18"/>
    <property type="match status" value="1"/>
</dbReference>
<name>A0A9W3ALV9_BIOGL</name>
<dbReference type="InterPro" id="IPR001223">
    <property type="entry name" value="Glyco_hydro18_cat"/>
</dbReference>
<evidence type="ECO:0000313" key="3">
    <source>
        <dbReference type="Proteomes" id="UP001165740"/>
    </source>
</evidence>
<organism evidence="3 4">
    <name type="scientific">Biomphalaria glabrata</name>
    <name type="common">Bloodfluke planorb</name>
    <name type="synonym">Freshwater snail</name>
    <dbReference type="NCBI Taxonomy" id="6526"/>
    <lineage>
        <taxon>Eukaryota</taxon>
        <taxon>Metazoa</taxon>
        <taxon>Spiralia</taxon>
        <taxon>Lophotrochozoa</taxon>
        <taxon>Mollusca</taxon>
        <taxon>Gastropoda</taxon>
        <taxon>Heterobranchia</taxon>
        <taxon>Euthyneura</taxon>
        <taxon>Panpulmonata</taxon>
        <taxon>Hygrophila</taxon>
        <taxon>Lymnaeoidea</taxon>
        <taxon>Planorbidae</taxon>
        <taxon>Biomphalaria</taxon>
    </lineage>
</organism>
<dbReference type="GO" id="GO:0006032">
    <property type="term" value="P:chitin catabolic process"/>
    <property type="evidence" value="ECO:0007669"/>
    <property type="project" value="TreeGrafter"/>
</dbReference>
<dbReference type="Pfam" id="PF00704">
    <property type="entry name" value="Glyco_hydro_18"/>
    <property type="match status" value="1"/>
</dbReference>
<evidence type="ECO:0000259" key="2">
    <source>
        <dbReference type="PROSITE" id="PS51910"/>
    </source>
</evidence>
<dbReference type="GO" id="GO:0005576">
    <property type="term" value="C:extracellular region"/>
    <property type="evidence" value="ECO:0007669"/>
    <property type="project" value="TreeGrafter"/>
</dbReference>
<dbReference type="GO" id="GO:0004568">
    <property type="term" value="F:chitinase activity"/>
    <property type="evidence" value="ECO:0007669"/>
    <property type="project" value="TreeGrafter"/>
</dbReference>
<dbReference type="PANTHER" id="PTHR11177:SF399">
    <property type="entry name" value="CHITINASE 6, ISOFORM C"/>
    <property type="match status" value="1"/>
</dbReference>
<dbReference type="InterPro" id="IPR011583">
    <property type="entry name" value="Chitinase_II/V-like_cat"/>
</dbReference>
<dbReference type="GO" id="GO:0008061">
    <property type="term" value="F:chitin binding"/>
    <property type="evidence" value="ECO:0007669"/>
    <property type="project" value="InterPro"/>
</dbReference>
<dbReference type="AlphaFoldDB" id="A0A9W3ALV9"/>
<dbReference type="PANTHER" id="PTHR11177">
    <property type="entry name" value="CHITINASE"/>
    <property type="match status" value="1"/>
</dbReference>
<dbReference type="GeneID" id="106068803"/>
<keyword evidence="3" id="KW-1185">Reference proteome</keyword>
<dbReference type="Gene3D" id="3.10.50.10">
    <property type="match status" value="1"/>
</dbReference>
<gene>
    <name evidence="4" type="primary">LOC106068803</name>
</gene>
<feature type="chain" id="PRO_5040925784" evidence="1">
    <location>
        <begin position="19"/>
        <end position="378"/>
    </location>
</feature>
<sequence length="378" mass="44308">MKTAIFSFFFSALIYLSSENCNIIMCTLHARTMSQSGMTTADIDPTLCPYLRIKFVEWLNDALDVDRRVSDIYPWLWDTKAKNPSIKIVLTFYNIVGDDKFYEMYRTPERRLKFIPLLVTYVRNNKFDGVELDLDMGFGLRSPERYHIDRWADFVEDVQKALVDEATRSGKPKIVLFGRIDERAEYLYPFYNVPRMYRHSDLINLEAWASYSQRVGPRFNISLTSTHHCKIYKTNENDKNCIEYYVNSVMAKGGIKEKTILSLYLMATFFYEYKYNLDPTILPNYDRIQFNNYGEVCEYKKGRSNVTRVYEQCPIAMVGRNVIYYDDEISMVEKIKYVKKNGLAGFELLDMSADDFSGNCGKGKFPLMRTVLEECRKP</sequence>
<dbReference type="OrthoDB" id="73875at2759"/>
<feature type="signal peptide" evidence="1">
    <location>
        <begin position="1"/>
        <end position="18"/>
    </location>
</feature>
<accession>A0A9W3ALV9</accession>
<dbReference type="RefSeq" id="XP_055888231.1">
    <property type="nucleotide sequence ID" value="XM_056032256.1"/>
</dbReference>
<proteinExistence type="predicted"/>
<feature type="domain" description="GH18" evidence="2">
    <location>
        <begin position="22"/>
        <end position="378"/>
    </location>
</feature>
<dbReference type="PROSITE" id="PS51910">
    <property type="entry name" value="GH18_2"/>
    <property type="match status" value="1"/>
</dbReference>